<evidence type="ECO:0000313" key="2">
    <source>
        <dbReference type="EMBL" id="GIH02761.1"/>
    </source>
</evidence>
<keyword evidence="1" id="KW-0472">Membrane</keyword>
<reference evidence="2" key="1">
    <citation type="submission" date="2021-01" db="EMBL/GenBank/DDBJ databases">
        <title>Whole genome shotgun sequence of Rhizocola hellebori NBRC 109834.</title>
        <authorList>
            <person name="Komaki H."/>
            <person name="Tamura T."/>
        </authorList>
    </citation>
    <scope>NUCLEOTIDE SEQUENCE</scope>
    <source>
        <strain evidence="2">NBRC 109834</strain>
    </source>
</reference>
<dbReference type="Gene3D" id="2.130.10.10">
    <property type="entry name" value="YVTN repeat-like/Quinoprotein amine dehydrogenase"/>
    <property type="match status" value="2"/>
</dbReference>
<dbReference type="SUPFAM" id="SSF110296">
    <property type="entry name" value="Oligoxyloglucan reducing end-specific cellobiohydrolase"/>
    <property type="match status" value="1"/>
</dbReference>
<keyword evidence="3" id="KW-1185">Reference proteome</keyword>
<gene>
    <name evidence="2" type="ORF">Rhe02_08280</name>
</gene>
<keyword evidence="1" id="KW-0812">Transmembrane</keyword>
<accession>A0A8J3Q336</accession>
<dbReference type="CDD" id="cd15482">
    <property type="entry name" value="Sialidase_non-viral"/>
    <property type="match status" value="1"/>
</dbReference>
<organism evidence="2 3">
    <name type="scientific">Rhizocola hellebori</name>
    <dbReference type="NCBI Taxonomy" id="1392758"/>
    <lineage>
        <taxon>Bacteria</taxon>
        <taxon>Bacillati</taxon>
        <taxon>Actinomycetota</taxon>
        <taxon>Actinomycetes</taxon>
        <taxon>Micromonosporales</taxon>
        <taxon>Micromonosporaceae</taxon>
        <taxon>Rhizocola</taxon>
    </lineage>
</organism>
<comment type="caution">
    <text evidence="2">The sequence shown here is derived from an EMBL/GenBank/DDBJ whole genome shotgun (WGS) entry which is preliminary data.</text>
</comment>
<sequence length="409" mass="44447">MRDFEEQLRVELRRTEPMLLISRESMLARVVRARRRRTVGISMAAAGLAVVAVVVAVPMLGRAGSDVANPPMARALHSVDVINVVFHDRFHGYALQQRCVQPDAILMMSPRKKPMPEQPSRCLLSLIKTADAGKTWQERPIPAPNTSPPTAYHSPTLWAPEAGTLALAADDGRYWTSPDGGETWNPMPGIYDLNPPGKVLQFDFYDRHVLLADSLDPFVRGARLVPASDGSYWTSGCEKGSCIKVTRDLGATWQTLIPDENEVTRWIATVDGQTVYAITSVDQSSSAFKLRRSIDGGVTWQLVSDTMPDCYNGLVLPNGDLVTLSFANDGEVHRIAAGTNTPVLIPGVPTDIHDFYLTGGVIVLAGPVDLTPIDKMPQDPLDVMPAAWISTDSGVSFFPLPVPAALPAS</sequence>
<evidence type="ECO:0000313" key="3">
    <source>
        <dbReference type="Proteomes" id="UP000612899"/>
    </source>
</evidence>
<proteinExistence type="predicted"/>
<feature type="transmembrane region" description="Helical" evidence="1">
    <location>
        <begin position="39"/>
        <end position="61"/>
    </location>
</feature>
<dbReference type="EMBL" id="BONY01000004">
    <property type="protein sequence ID" value="GIH02761.1"/>
    <property type="molecule type" value="Genomic_DNA"/>
</dbReference>
<keyword evidence="1" id="KW-1133">Transmembrane helix</keyword>
<evidence type="ECO:0008006" key="4">
    <source>
        <dbReference type="Google" id="ProtNLM"/>
    </source>
</evidence>
<dbReference type="Proteomes" id="UP000612899">
    <property type="component" value="Unassembled WGS sequence"/>
</dbReference>
<dbReference type="InterPro" id="IPR015943">
    <property type="entry name" value="WD40/YVTN_repeat-like_dom_sf"/>
</dbReference>
<name>A0A8J3Q336_9ACTN</name>
<evidence type="ECO:0000256" key="1">
    <source>
        <dbReference type="SAM" id="Phobius"/>
    </source>
</evidence>
<protein>
    <recommendedName>
        <fullName evidence="4">Exo-alpha-sialidase</fullName>
    </recommendedName>
</protein>
<dbReference type="AlphaFoldDB" id="A0A8J3Q336"/>